<name>A0ABW6HL51_9FLAO</name>
<organism evidence="2 3">
    <name type="scientific">Flavobacterium fructosi</name>
    <dbReference type="NCBI Taxonomy" id="3230416"/>
    <lineage>
        <taxon>Bacteria</taxon>
        <taxon>Pseudomonadati</taxon>
        <taxon>Bacteroidota</taxon>
        <taxon>Flavobacteriia</taxon>
        <taxon>Flavobacteriales</taxon>
        <taxon>Flavobacteriaceae</taxon>
        <taxon>Flavobacterium</taxon>
    </lineage>
</organism>
<dbReference type="InterPro" id="IPR012337">
    <property type="entry name" value="RNaseH-like_sf"/>
</dbReference>
<reference evidence="2 3" key="1">
    <citation type="submission" date="2024-06" db="EMBL/GenBank/DDBJ databases">
        <title>Flavobacterium spp. isolated from glacier.</title>
        <authorList>
            <person name="Han D."/>
        </authorList>
    </citation>
    <scope>NUCLEOTIDE SEQUENCE [LARGE SCALE GENOMIC DNA]</scope>
    <source>
        <strain evidence="2 3">LB3P45</strain>
    </source>
</reference>
<dbReference type="InterPro" id="IPR001584">
    <property type="entry name" value="Integrase_cat-core"/>
</dbReference>
<dbReference type="InterPro" id="IPR036397">
    <property type="entry name" value="RNaseH_sf"/>
</dbReference>
<gene>
    <name evidence="2" type="ORF">ACFX5D_07315</name>
</gene>
<evidence type="ECO:0000313" key="3">
    <source>
        <dbReference type="Proteomes" id="UP001600039"/>
    </source>
</evidence>
<dbReference type="Gene3D" id="3.30.420.10">
    <property type="entry name" value="Ribonuclease H-like superfamily/Ribonuclease H"/>
    <property type="match status" value="1"/>
</dbReference>
<dbReference type="PANTHER" id="PTHR46889">
    <property type="entry name" value="TRANSPOSASE INSF FOR INSERTION SEQUENCE IS3B-RELATED"/>
    <property type="match status" value="1"/>
</dbReference>
<sequence length="148" mass="17951">MAVKNRNIEEGLIFHSERGVRYASKKFVNVLDSYKKITCSRSRKENFRDNAVAESFFKYLKTELIYGNKLISKEQMKLEIFEHIKIWYNRKRRNFVLNYATIEEFWKKKNNFKNVAKLILRVLFAYRSNLYRSKCDPVLEYNSIYSYV</sequence>
<dbReference type="RefSeq" id="WP_379857584.1">
    <property type="nucleotide sequence ID" value="NZ_JBHZQA010000003.1"/>
</dbReference>
<dbReference type="Pfam" id="PF13333">
    <property type="entry name" value="rve_2"/>
    <property type="match status" value="1"/>
</dbReference>
<accession>A0ABW6HL51</accession>
<dbReference type="SUPFAM" id="SSF53098">
    <property type="entry name" value="Ribonuclease H-like"/>
    <property type="match status" value="1"/>
</dbReference>
<dbReference type="InterPro" id="IPR050900">
    <property type="entry name" value="Transposase_IS3/IS150/IS904"/>
</dbReference>
<keyword evidence="3" id="KW-1185">Reference proteome</keyword>
<feature type="domain" description="Integrase catalytic" evidence="1">
    <location>
        <begin position="54"/>
        <end position="105"/>
    </location>
</feature>
<dbReference type="Proteomes" id="UP001600039">
    <property type="component" value="Unassembled WGS sequence"/>
</dbReference>
<proteinExistence type="predicted"/>
<comment type="caution">
    <text evidence="2">The sequence shown here is derived from an EMBL/GenBank/DDBJ whole genome shotgun (WGS) entry which is preliminary data.</text>
</comment>
<evidence type="ECO:0000259" key="1">
    <source>
        <dbReference type="Pfam" id="PF13333"/>
    </source>
</evidence>
<protein>
    <submittedName>
        <fullName evidence="2">IS3 family transposase</fullName>
    </submittedName>
</protein>
<evidence type="ECO:0000313" key="2">
    <source>
        <dbReference type="EMBL" id="MFE3847771.1"/>
    </source>
</evidence>
<dbReference type="EMBL" id="JBHZQA010000003">
    <property type="protein sequence ID" value="MFE3847771.1"/>
    <property type="molecule type" value="Genomic_DNA"/>
</dbReference>
<dbReference type="PANTHER" id="PTHR46889:SF4">
    <property type="entry name" value="TRANSPOSASE INSO FOR INSERTION SEQUENCE ELEMENT IS911B-RELATED"/>
    <property type="match status" value="1"/>
</dbReference>